<evidence type="ECO:0000313" key="2">
    <source>
        <dbReference type="EMBL" id="PEG28893.1"/>
    </source>
</evidence>
<gene>
    <name evidence="2" type="ORF">CQ394_20755</name>
</gene>
<evidence type="ECO:0000313" key="3">
    <source>
        <dbReference type="Proteomes" id="UP000220840"/>
    </source>
</evidence>
<protein>
    <submittedName>
        <fullName evidence="2">Uncharacterized protein</fullName>
    </submittedName>
</protein>
<keyword evidence="1" id="KW-0812">Transmembrane</keyword>
<sequence>MGDTIVFMSAYETTRYSKSKLLFKQKQQFDTLLEKHHLNYVLMGDKLISSKGKLRLSTEYNYVHQSTSFSFNPINEKQDIEDFEEIIESTGFCMKLLHAQSVLADLSYFNIDSLICMESFLVHIGENFFQIDPVIFSMNRVLIVTFEVIDFKTGIPFKRDDVFGKMGNYNLLTVNEYQYFGDESTTSSNDKISEIIYNNISGFFSEMIGKRFEAQEYSFIHSTLVLSNEIDNLTEYFCNLIGTRELASPLENISTTENYEYYPQDGASIIKNYNPDDIDIPLYNGIMLESIKLYVYLFQIINADITLDMNKVVRNDLYLENLFFAPQVPIETHNLLSYIYKTKSYQYHKEATRLKISYMTIENESKKNRNAVLLNILLYIVSLLGAVGTLETLESKLNIPFKCSFIVVILVFPILGVIWGIVEWRRKF</sequence>
<dbReference type="Proteomes" id="UP000220840">
    <property type="component" value="Unassembled WGS sequence"/>
</dbReference>
<keyword evidence="1" id="KW-1133">Transmembrane helix</keyword>
<dbReference type="EMBL" id="PDCJ01000007">
    <property type="protein sequence ID" value="PEG28893.1"/>
    <property type="molecule type" value="Genomic_DNA"/>
</dbReference>
<evidence type="ECO:0000256" key="1">
    <source>
        <dbReference type="SAM" id="Phobius"/>
    </source>
</evidence>
<comment type="caution">
    <text evidence="2">The sequence shown here is derived from an EMBL/GenBank/DDBJ whole genome shotgun (WGS) entry which is preliminary data.</text>
</comment>
<dbReference type="RefSeq" id="WP_058293073.1">
    <property type="nucleotide sequence ID" value="NZ_CAKJVF010000063.1"/>
</dbReference>
<organism evidence="2 3">
    <name type="scientific">Clostridium neonatale</name>
    <dbReference type="NCBI Taxonomy" id="137838"/>
    <lineage>
        <taxon>Bacteria</taxon>
        <taxon>Bacillati</taxon>
        <taxon>Bacillota</taxon>
        <taxon>Clostridia</taxon>
        <taxon>Eubacteriales</taxon>
        <taxon>Clostridiaceae</taxon>
        <taxon>Clostridium</taxon>
    </lineage>
</organism>
<proteinExistence type="predicted"/>
<keyword evidence="1" id="KW-0472">Membrane</keyword>
<feature type="transmembrane region" description="Helical" evidence="1">
    <location>
        <begin position="399"/>
        <end position="422"/>
    </location>
</feature>
<feature type="transmembrane region" description="Helical" evidence="1">
    <location>
        <begin position="372"/>
        <end position="393"/>
    </location>
</feature>
<keyword evidence="3" id="KW-1185">Reference proteome</keyword>
<reference evidence="2 3" key="1">
    <citation type="submission" date="2017-10" db="EMBL/GenBank/DDBJ databases">
        <title>Effective Description of Clostridium neonatale sp. nov. linked to necrotizing enterocolitis in neonates and a clarification of species assignable to the genus Clostridium (Prazmowski 1880) emend. Lawson and Rainey 2016.</title>
        <authorList>
            <person name="Bernard K."/>
            <person name="Burdz T."/>
            <person name="Wiebe D."/>
            <person name="Balcewich B."/>
            <person name="Alfa M."/>
            <person name="Bernier A.-M."/>
        </authorList>
    </citation>
    <scope>NUCLEOTIDE SEQUENCE [LARGE SCALE GENOMIC DNA]</scope>
    <source>
        <strain evidence="2 3">LCDC99A005</strain>
    </source>
</reference>
<accession>A0A2A7MBT6</accession>
<name>A0A2A7MBT6_9CLOT</name>
<dbReference type="GeneID" id="68879300"/>
<dbReference type="AlphaFoldDB" id="A0A2A7MBT6"/>
<dbReference type="OrthoDB" id="1955647at2"/>